<keyword evidence="2" id="KW-1185">Reference proteome</keyword>
<comment type="caution">
    <text evidence="1">The sequence shown here is derived from an EMBL/GenBank/DDBJ whole genome shotgun (WGS) entry which is preliminary data.</text>
</comment>
<gene>
    <name evidence="1" type="ORF">D0469_01185</name>
</gene>
<name>A0A372LTE0_9BACI</name>
<organism evidence="1 2">
    <name type="scientific">Peribacillus saganii</name>
    <dbReference type="NCBI Taxonomy" id="2303992"/>
    <lineage>
        <taxon>Bacteria</taxon>
        <taxon>Bacillati</taxon>
        <taxon>Bacillota</taxon>
        <taxon>Bacilli</taxon>
        <taxon>Bacillales</taxon>
        <taxon>Bacillaceae</taxon>
        <taxon>Peribacillus</taxon>
    </lineage>
</organism>
<evidence type="ECO:0000313" key="1">
    <source>
        <dbReference type="EMBL" id="RFU71481.1"/>
    </source>
</evidence>
<evidence type="ECO:0000313" key="2">
    <source>
        <dbReference type="Proteomes" id="UP000264541"/>
    </source>
</evidence>
<sequence>MREKLIRVELGAHEESEQTNRYASREGIERLYSLLKVDKSVPIHFFSANTLLLIKLTIGDL</sequence>
<accession>A0A372LTE0</accession>
<reference evidence="1 2" key="1">
    <citation type="submission" date="2018-08" db="EMBL/GenBank/DDBJ databases">
        <title>Bacillus chawlae sp. nov., Bacillus glennii sp. nov., and Bacillus saganii sp. nov. Isolated from the Vehicle Assembly Building at Kennedy Space Center where the Viking Spacecraft were Assembled.</title>
        <authorList>
            <person name="Seuylemezian A."/>
            <person name="Vaishampayan P."/>
        </authorList>
    </citation>
    <scope>NUCLEOTIDE SEQUENCE [LARGE SCALE GENOMIC DNA]</scope>
    <source>
        <strain evidence="1 2">V47-23a</strain>
    </source>
</reference>
<proteinExistence type="predicted"/>
<dbReference type="Proteomes" id="UP000264541">
    <property type="component" value="Unassembled WGS sequence"/>
</dbReference>
<protein>
    <submittedName>
        <fullName evidence="1">Uncharacterized protein</fullName>
    </submittedName>
</protein>
<dbReference type="AlphaFoldDB" id="A0A372LTE0"/>
<dbReference type="EMBL" id="QVTE01000003">
    <property type="protein sequence ID" value="RFU71481.1"/>
    <property type="molecule type" value="Genomic_DNA"/>
</dbReference>